<evidence type="ECO:0000313" key="1">
    <source>
        <dbReference type="EMBL" id="UNH31352.1"/>
    </source>
</evidence>
<name>A0A9Q8V4L7_9GAMM</name>
<gene>
    <name evidence="1" type="ORF">MNY72_03250</name>
</gene>
<accession>A0A9Q8V4L7</accession>
<dbReference type="EMBL" id="CP093245">
    <property type="protein sequence ID" value="UNH31352.1"/>
    <property type="molecule type" value="Genomic_DNA"/>
</dbReference>
<dbReference type="Proteomes" id="UP000829116">
    <property type="component" value="Chromosome"/>
</dbReference>
<proteinExistence type="predicted"/>
<dbReference type="AlphaFoldDB" id="A0A9Q8V4L7"/>
<protein>
    <submittedName>
        <fullName evidence="1">Uncharacterized protein</fullName>
    </submittedName>
</protein>
<sequence>MPTIDEASEQKSEEEYIKFMSSLNQEQKQRIFPDNQIPAISRTKFNIAKCITSHFMGNSYMPVLLNQVLHEVNANKTPQRNTARNNFTYDMATQGDILPACREKNEFLLVLEDAINQALSISSSEQEGLLALSGFEEQAIEIQTQ</sequence>
<evidence type="ECO:0000313" key="2">
    <source>
        <dbReference type="Proteomes" id="UP000829116"/>
    </source>
</evidence>
<reference evidence="1" key="1">
    <citation type="submission" date="2022-03" db="EMBL/GenBank/DDBJ databases">
        <title>ESBL-producing Moellerella wisconsensis and Escherichia marmotae isolated from wild game meat.</title>
        <authorList>
            <person name="Biggel M."/>
        </authorList>
    </citation>
    <scope>NUCLEOTIDE SEQUENCE</scope>
    <source>
        <strain evidence="1">W51</strain>
    </source>
</reference>
<organism evidence="1 2">
    <name type="scientific">Moellerella wisconsensis</name>
    <dbReference type="NCBI Taxonomy" id="158849"/>
    <lineage>
        <taxon>Bacteria</taxon>
        <taxon>Pseudomonadati</taxon>
        <taxon>Pseudomonadota</taxon>
        <taxon>Gammaproteobacteria</taxon>
        <taxon>Enterobacterales</taxon>
        <taxon>Morganellaceae</taxon>
        <taxon>Moellerella</taxon>
    </lineage>
</organism>
<dbReference type="RefSeq" id="WP_241542393.1">
    <property type="nucleotide sequence ID" value="NZ_CAWQWN010000001.1"/>
</dbReference>